<comment type="catalytic activity">
    <reaction evidence="8 9">
        <text>tRNA(Arg) + L-arginine + ATP = L-arginyl-tRNA(Arg) + AMP + diphosphate</text>
        <dbReference type="Rhea" id="RHEA:20301"/>
        <dbReference type="Rhea" id="RHEA-COMP:9658"/>
        <dbReference type="Rhea" id="RHEA-COMP:9673"/>
        <dbReference type="ChEBI" id="CHEBI:30616"/>
        <dbReference type="ChEBI" id="CHEBI:32682"/>
        <dbReference type="ChEBI" id="CHEBI:33019"/>
        <dbReference type="ChEBI" id="CHEBI:78442"/>
        <dbReference type="ChEBI" id="CHEBI:78513"/>
        <dbReference type="ChEBI" id="CHEBI:456215"/>
        <dbReference type="EC" id="6.1.1.19"/>
    </reaction>
</comment>
<feature type="domain" description="Arginyl tRNA synthetase N-terminal" evidence="12">
    <location>
        <begin position="4"/>
        <end position="93"/>
    </location>
</feature>
<dbReference type="InterPro" id="IPR001412">
    <property type="entry name" value="aa-tRNA-synth_I_CS"/>
</dbReference>
<dbReference type="Pfam" id="PF00750">
    <property type="entry name" value="tRNA-synt_1d"/>
    <property type="match status" value="1"/>
</dbReference>
<dbReference type="SUPFAM" id="SSF55190">
    <property type="entry name" value="Arginyl-tRNA synthetase (ArgRS), N-terminal 'additional' domain"/>
    <property type="match status" value="1"/>
</dbReference>
<dbReference type="SMART" id="SM01016">
    <property type="entry name" value="Arg_tRNA_synt_N"/>
    <property type="match status" value="1"/>
</dbReference>
<dbReference type="RefSeq" id="WP_326565768.1">
    <property type="nucleotide sequence ID" value="NZ_CP142149.1"/>
</dbReference>
<comment type="subcellular location">
    <subcellularLocation>
        <location evidence="9">Cytoplasm</location>
    </subcellularLocation>
</comment>
<protein>
    <recommendedName>
        <fullName evidence="9">Arginine--tRNA ligase</fullName>
        <ecNumber evidence="9">6.1.1.19</ecNumber>
    </recommendedName>
    <alternativeName>
        <fullName evidence="9">Arginyl-tRNA synthetase</fullName>
        <shortName evidence="9">ArgRS</shortName>
    </alternativeName>
</protein>
<keyword evidence="5 9" id="KW-0067">ATP-binding</keyword>
<evidence type="ECO:0000256" key="3">
    <source>
        <dbReference type="ARBA" id="ARBA00022598"/>
    </source>
</evidence>
<evidence type="ECO:0000256" key="6">
    <source>
        <dbReference type="ARBA" id="ARBA00022917"/>
    </source>
</evidence>
<dbReference type="SUPFAM" id="SSF47323">
    <property type="entry name" value="Anticodon-binding domain of a subclass of class I aminoacyl-tRNA synthetases"/>
    <property type="match status" value="1"/>
</dbReference>
<evidence type="ECO:0000313" key="13">
    <source>
        <dbReference type="EMBL" id="WSE26786.1"/>
    </source>
</evidence>
<dbReference type="SUPFAM" id="SSF52374">
    <property type="entry name" value="Nucleotidylyl transferase"/>
    <property type="match status" value="1"/>
</dbReference>
<comment type="subunit">
    <text evidence="9">Monomer.</text>
</comment>
<dbReference type="InterPro" id="IPR005148">
    <property type="entry name" value="Arg-tRNA-synth_N"/>
</dbReference>
<dbReference type="SMART" id="SM00836">
    <property type="entry name" value="DALR_1"/>
    <property type="match status" value="1"/>
</dbReference>
<dbReference type="PROSITE" id="PS00178">
    <property type="entry name" value="AA_TRNA_LIGASE_I"/>
    <property type="match status" value="1"/>
</dbReference>
<name>A0ABZ1HZ56_9PSEU</name>
<dbReference type="Gene3D" id="1.10.730.10">
    <property type="entry name" value="Isoleucyl-tRNA Synthetase, Domain 1"/>
    <property type="match status" value="1"/>
</dbReference>
<sequence>MTPAALADLVRASAVQVLDARGVDAAVLPEQVTIERPRNPDHGDYATNLALQVAKKAGLQPREFAEALAEVVAAADGVTAAEVAGPGFLNFRLAADAQGEVVRQVLVAGEAYGRGDALAGRKINLEFVSANPTGPIHLGGTRWAAVGDALGRVLGAQGGDVTREYYFNDAGAQIDRFVRSLIAAAKGEPAPEDGYAGGYINDIAAEVLKQEPSALSLPDAERHETFRRVGIELMFTEIRQSLHEFGTDFDVYFHENSLHESGAVDAAVQQLKDSGNLYFADGAWWLKSSEYGDDKDRVVIKKDGNPAYIAGDLAYFKDKRNRGFDLCIYMLGADHHGYIARLKAAAAAFGDDPETVEVLIGQMVNLVSDGKPVRMSKRAGTVITMEDLVEAVGVDPARYELIRYSVDSTLDVDLDLLRKHSNDNPVYYVQYAHARLSSLQRNAADLGLKSEKDAADVDFGLLTLPAEGDLIRTIGEFPATVRRAAEMREPHRIARYLEELAGAYHKFYTVGRVLPQGDEEVTPLTFARLALCEAARQVLANGLSLLGVSAPERM</sequence>
<feature type="domain" description="DALR anticodon binding" evidence="11">
    <location>
        <begin position="429"/>
        <end position="554"/>
    </location>
</feature>
<dbReference type="EC" id="6.1.1.19" evidence="9"/>
<keyword evidence="6 9" id="KW-0648">Protein biosynthesis</keyword>
<comment type="similarity">
    <text evidence="1 9 10">Belongs to the class-I aminoacyl-tRNA synthetase family.</text>
</comment>
<dbReference type="PRINTS" id="PR01038">
    <property type="entry name" value="TRNASYNTHARG"/>
</dbReference>
<dbReference type="EMBL" id="CP142149">
    <property type="protein sequence ID" value="WSE26786.1"/>
    <property type="molecule type" value="Genomic_DNA"/>
</dbReference>
<dbReference type="InterPro" id="IPR008909">
    <property type="entry name" value="DALR_anticod-bd"/>
</dbReference>
<dbReference type="CDD" id="cd07956">
    <property type="entry name" value="Anticodon_Ia_Arg"/>
    <property type="match status" value="1"/>
</dbReference>
<evidence type="ECO:0000256" key="10">
    <source>
        <dbReference type="RuleBase" id="RU363038"/>
    </source>
</evidence>
<evidence type="ECO:0000256" key="9">
    <source>
        <dbReference type="HAMAP-Rule" id="MF_00123"/>
    </source>
</evidence>
<proteinExistence type="inferred from homology"/>
<feature type="short sequence motif" description="'HIGH' region" evidence="9">
    <location>
        <begin position="130"/>
        <end position="140"/>
    </location>
</feature>
<evidence type="ECO:0000259" key="11">
    <source>
        <dbReference type="SMART" id="SM00836"/>
    </source>
</evidence>
<evidence type="ECO:0000256" key="4">
    <source>
        <dbReference type="ARBA" id="ARBA00022741"/>
    </source>
</evidence>
<dbReference type="InterPro" id="IPR035684">
    <property type="entry name" value="ArgRS_core"/>
</dbReference>
<evidence type="ECO:0000256" key="2">
    <source>
        <dbReference type="ARBA" id="ARBA00022490"/>
    </source>
</evidence>
<dbReference type="Gene3D" id="3.30.1360.70">
    <property type="entry name" value="Arginyl tRNA synthetase N-terminal domain"/>
    <property type="match status" value="1"/>
</dbReference>
<dbReference type="Pfam" id="PF05746">
    <property type="entry name" value="DALR_1"/>
    <property type="match status" value="1"/>
</dbReference>
<keyword evidence="7 9" id="KW-0030">Aminoacyl-tRNA synthetase</keyword>
<dbReference type="PANTHER" id="PTHR11956:SF5">
    <property type="entry name" value="ARGININE--TRNA LIGASE, CYTOPLASMIC"/>
    <property type="match status" value="1"/>
</dbReference>
<dbReference type="GO" id="GO:0004814">
    <property type="term" value="F:arginine-tRNA ligase activity"/>
    <property type="evidence" value="ECO:0007669"/>
    <property type="project" value="UniProtKB-EC"/>
</dbReference>
<dbReference type="InterPro" id="IPR036695">
    <property type="entry name" value="Arg-tRNA-synth_N_sf"/>
</dbReference>
<accession>A0ABZ1HZ56</accession>
<dbReference type="Gene3D" id="3.40.50.620">
    <property type="entry name" value="HUPs"/>
    <property type="match status" value="1"/>
</dbReference>
<dbReference type="CDD" id="cd00671">
    <property type="entry name" value="ArgRS_core"/>
    <property type="match status" value="1"/>
</dbReference>
<keyword evidence="4 9" id="KW-0547">Nucleotide-binding</keyword>
<dbReference type="NCBIfam" id="TIGR00456">
    <property type="entry name" value="argS"/>
    <property type="match status" value="1"/>
</dbReference>
<evidence type="ECO:0000256" key="7">
    <source>
        <dbReference type="ARBA" id="ARBA00023146"/>
    </source>
</evidence>
<evidence type="ECO:0000259" key="12">
    <source>
        <dbReference type="SMART" id="SM01016"/>
    </source>
</evidence>
<reference evidence="13 14" key="1">
    <citation type="journal article" date="2015" name="Int. J. Syst. Evol. Microbiol.">
        <title>Amycolatopsis rhabdoformis sp. nov., an actinomycete isolated from a tropical forest soil.</title>
        <authorList>
            <person name="Souza W.R."/>
            <person name="Silva R.E."/>
            <person name="Goodfellow M."/>
            <person name="Busarakam K."/>
            <person name="Figueiro F.S."/>
            <person name="Ferreira D."/>
            <person name="Rodrigues-Filho E."/>
            <person name="Moraes L.A.B."/>
            <person name="Zucchi T.D."/>
        </authorList>
    </citation>
    <scope>NUCLEOTIDE SEQUENCE [LARGE SCALE GENOMIC DNA]</scope>
    <source>
        <strain evidence="13 14">NCIMB 14900</strain>
    </source>
</reference>
<dbReference type="InterPro" id="IPR014729">
    <property type="entry name" value="Rossmann-like_a/b/a_fold"/>
</dbReference>
<dbReference type="HAMAP" id="MF_00123">
    <property type="entry name" value="Arg_tRNA_synth"/>
    <property type="match status" value="1"/>
</dbReference>
<evidence type="ECO:0000313" key="14">
    <source>
        <dbReference type="Proteomes" id="UP001330812"/>
    </source>
</evidence>
<evidence type="ECO:0000256" key="5">
    <source>
        <dbReference type="ARBA" id="ARBA00022840"/>
    </source>
</evidence>
<evidence type="ECO:0000256" key="8">
    <source>
        <dbReference type="ARBA" id="ARBA00049339"/>
    </source>
</evidence>
<keyword evidence="3 9" id="KW-0436">Ligase</keyword>
<dbReference type="InterPro" id="IPR001278">
    <property type="entry name" value="Arg-tRNA-ligase"/>
</dbReference>
<dbReference type="Proteomes" id="UP001330812">
    <property type="component" value="Chromosome"/>
</dbReference>
<dbReference type="InterPro" id="IPR009080">
    <property type="entry name" value="tRNAsynth_Ia_anticodon-bd"/>
</dbReference>
<dbReference type="Pfam" id="PF03485">
    <property type="entry name" value="Arg_tRNA_synt_N"/>
    <property type="match status" value="1"/>
</dbReference>
<gene>
    <name evidence="9 13" type="primary">argS</name>
    <name evidence="13" type="ORF">VSH64_28335</name>
</gene>
<evidence type="ECO:0000256" key="1">
    <source>
        <dbReference type="ARBA" id="ARBA00005594"/>
    </source>
</evidence>
<dbReference type="PANTHER" id="PTHR11956">
    <property type="entry name" value="ARGINYL-TRNA SYNTHETASE"/>
    <property type="match status" value="1"/>
</dbReference>
<keyword evidence="2 9" id="KW-0963">Cytoplasm</keyword>
<keyword evidence="14" id="KW-1185">Reference proteome</keyword>
<organism evidence="13 14">
    <name type="scientific">Amycolatopsis rhabdoformis</name>
    <dbReference type="NCBI Taxonomy" id="1448059"/>
    <lineage>
        <taxon>Bacteria</taxon>
        <taxon>Bacillati</taxon>
        <taxon>Actinomycetota</taxon>
        <taxon>Actinomycetes</taxon>
        <taxon>Pseudonocardiales</taxon>
        <taxon>Pseudonocardiaceae</taxon>
        <taxon>Amycolatopsis</taxon>
    </lineage>
</organism>